<dbReference type="RefSeq" id="WP_093633417.1">
    <property type="nucleotide sequence ID" value="NZ_FPBH01000003.1"/>
</dbReference>
<organism evidence="1 2">
    <name type="scientific">Paraburkholderia aspalathi</name>
    <dbReference type="NCBI Taxonomy" id="1324617"/>
    <lineage>
        <taxon>Bacteria</taxon>
        <taxon>Pseudomonadati</taxon>
        <taxon>Pseudomonadota</taxon>
        <taxon>Betaproteobacteria</taxon>
        <taxon>Burkholderiales</taxon>
        <taxon>Burkholderiaceae</taxon>
        <taxon>Paraburkholderia</taxon>
    </lineage>
</organism>
<dbReference type="OrthoDB" id="8441207at2"/>
<gene>
    <name evidence="1" type="ORF">SAMN05192563_1003190</name>
</gene>
<proteinExistence type="predicted"/>
<evidence type="ECO:0008006" key="3">
    <source>
        <dbReference type="Google" id="ProtNLM"/>
    </source>
</evidence>
<evidence type="ECO:0000313" key="2">
    <source>
        <dbReference type="Proteomes" id="UP000198844"/>
    </source>
</evidence>
<dbReference type="Proteomes" id="UP000198844">
    <property type="component" value="Unassembled WGS sequence"/>
</dbReference>
<accession>A0A1I7A939</accession>
<protein>
    <recommendedName>
        <fullName evidence="3">GTPase</fullName>
    </recommendedName>
</protein>
<evidence type="ECO:0000313" key="1">
    <source>
        <dbReference type="EMBL" id="SFT71485.1"/>
    </source>
</evidence>
<name>A0A1I7A939_9BURK</name>
<reference evidence="1 2" key="1">
    <citation type="submission" date="2016-10" db="EMBL/GenBank/DDBJ databases">
        <authorList>
            <person name="de Groot N.N."/>
        </authorList>
    </citation>
    <scope>NUCLEOTIDE SEQUENCE [LARGE SCALE GENOMIC DNA]</scope>
    <source>
        <strain evidence="1 2">LMG 27731</strain>
    </source>
</reference>
<dbReference type="EMBL" id="FPBH01000003">
    <property type="protein sequence ID" value="SFT71485.1"/>
    <property type="molecule type" value="Genomic_DNA"/>
</dbReference>
<sequence length="268" mass="29903">MNRSSIREQMPVLVAGHVPRNIRKFKFSCFDDQPMISTLGFQIDPKPFTGTVIATTAEAMVIKTGRAEFAVLDRQLATQVPTEGTKVMVQPYARRRFDGKRADTPEETTHFTADGQPYTVKSIILGTAPAKLPIATPQCPELQDMVQQLEQLPAPDGFRCITHMLVDANARDFEVVDPTPDDIIRTPPAIRFTVSSDKFIGRVAVLYNRGMDSYAIESRRDGAPVECIVKDVYFDDLGDVLAELIDDGQWRRIRVDVVAPPSRSATRH</sequence>
<dbReference type="AlphaFoldDB" id="A0A1I7A939"/>